<dbReference type="Pfam" id="PF07499">
    <property type="entry name" value="RuvA_C"/>
    <property type="match status" value="1"/>
</dbReference>
<evidence type="ECO:0000256" key="6">
    <source>
        <dbReference type="HAMAP-Rule" id="MF_00031"/>
    </source>
</evidence>
<dbReference type="InterPro" id="IPR013849">
    <property type="entry name" value="DNA_helicase_Holl-junc_RuvA_I"/>
</dbReference>
<dbReference type="SUPFAM" id="SSF46929">
    <property type="entry name" value="DNA helicase RuvA subunit, C-terminal domain"/>
    <property type="match status" value="1"/>
</dbReference>
<dbReference type="GO" id="GO:0005524">
    <property type="term" value="F:ATP binding"/>
    <property type="evidence" value="ECO:0007669"/>
    <property type="project" value="InterPro"/>
</dbReference>
<name>A0A1E7QJZ0_WOLPI</name>
<keyword evidence="1 6" id="KW-0963">Cytoplasm</keyword>
<dbReference type="SUPFAM" id="SSF50249">
    <property type="entry name" value="Nucleic acid-binding proteins"/>
    <property type="match status" value="1"/>
</dbReference>
<dbReference type="Pfam" id="PF14520">
    <property type="entry name" value="HHH_5"/>
    <property type="match status" value="1"/>
</dbReference>
<dbReference type="Pfam" id="PF01330">
    <property type="entry name" value="RuvA_N"/>
    <property type="match status" value="1"/>
</dbReference>
<keyword evidence="2 6" id="KW-0227">DNA damage</keyword>
<dbReference type="GO" id="GO:0009378">
    <property type="term" value="F:four-way junction helicase activity"/>
    <property type="evidence" value="ECO:0007669"/>
    <property type="project" value="InterPro"/>
</dbReference>
<keyword evidence="9" id="KW-0347">Helicase</keyword>
<dbReference type="GO" id="GO:0006310">
    <property type="term" value="P:DNA recombination"/>
    <property type="evidence" value="ECO:0007669"/>
    <property type="project" value="UniProtKB-UniRule"/>
</dbReference>
<dbReference type="NCBIfam" id="NF011194">
    <property type="entry name" value="PRK14600.1"/>
    <property type="match status" value="1"/>
</dbReference>
<evidence type="ECO:0000256" key="2">
    <source>
        <dbReference type="ARBA" id="ARBA00022763"/>
    </source>
</evidence>
<dbReference type="GO" id="GO:0009379">
    <property type="term" value="C:Holliday junction helicase complex"/>
    <property type="evidence" value="ECO:0007669"/>
    <property type="project" value="InterPro"/>
</dbReference>
<keyword evidence="3 6" id="KW-0238">DNA-binding</keyword>
<feature type="domain" description="Holliday junction DNA helicase RuvA C-terminal" evidence="8">
    <location>
        <begin position="143"/>
        <end position="188"/>
    </location>
</feature>
<comment type="function">
    <text evidence="6">The RuvA-RuvB-RuvC complex processes Holliday junction (HJ) DNA during genetic recombination and DNA repair, while the RuvA-RuvB complex plays an important role in the rescue of blocked DNA replication forks via replication fork reversal (RFR). RuvA specifically binds to HJ cruciform DNA, conferring on it an open structure. The RuvB hexamer acts as an ATP-dependent pump, pulling dsDNA into and through the RuvAB complex. HJ branch migration allows RuvC to scan DNA until it finds its consensus sequence, where it cleaves and resolves the cruciform DNA.</text>
</comment>
<dbReference type="Gene3D" id="1.10.8.10">
    <property type="entry name" value="DNA helicase RuvA subunit, C-terminal domain"/>
    <property type="match status" value="1"/>
</dbReference>
<dbReference type="HAMAP" id="MF_00031">
    <property type="entry name" value="DNA_HJ_migration_RuvA"/>
    <property type="match status" value="1"/>
</dbReference>
<dbReference type="Gene3D" id="1.10.150.20">
    <property type="entry name" value="5' to 3' exonuclease, C-terminal subdomain"/>
    <property type="match status" value="1"/>
</dbReference>
<keyword evidence="9" id="KW-0067">ATP-binding</keyword>
<comment type="caution">
    <text evidence="9">The sequence shown here is derived from an EMBL/GenBank/DDBJ whole genome shotgun (WGS) entry which is preliminary data.</text>
</comment>
<evidence type="ECO:0000256" key="5">
    <source>
        <dbReference type="ARBA" id="ARBA00023204"/>
    </source>
</evidence>
<dbReference type="OrthoDB" id="5293449at2"/>
<evidence type="ECO:0000313" key="10">
    <source>
        <dbReference type="Proteomes" id="UP000175679"/>
    </source>
</evidence>
<keyword evidence="4 6" id="KW-0233">DNA recombination</keyword>
<dbReference type="InterPro" id="IPR000085">
    <property type="entry name" value="RuvA"/>
</dbReference>
<comment type="subcellular location">
    <subcellularLocation>
        <location evidence="6">Cytoplasm</location>
    </subcellularLocation>
</comment>
<evidence type="ECO:0000256" key="1">
    <source>
        <dbReference type="ARBA" id="ARBA00022490"/>
    </source>
</evidence>
<comment type="subunit">
    <text evidence="6">Homotetramer. Forms an RuvA(8)-RuvB(12)-Holliday junction (HJ) complex. HJ DNA is sandwiched between 2 RuvA tetramers; dsDNA enters through RuvA and exits via RuvB. An RuvB hexamer assembles on each DNA strand where it exits the tetramer. Each RuvB hexamer is contacted by two RuvA subunits (via domain III) on 2 adjacent RuvB subunits; this complex drives branch migration. In the full resolvosome a probable DNA-RuvA(4)-RuvB(12)-RuvC(2) complex forms which resolves the HJ.</text>
</comment>
<dbReference type="SUPFAM" id="SSF47781">
    <property type="entry name" value="RuvA domain 2-like"/>
    <property type="match status" value="1"/>
</dbReference>
<keyword evidence="9" id="KW-0547">Nucleotide-binding</keyword>
<accession>A0A1E7QJZ0</accession>
<dbReference type="NCBIfam" id="TIGR00084">
    <property type="entry name" value="ruvA"/>
    <property type="match status" value="1"/>
</dbReference>
<comment type="similarity">
    <text evidence="6">Belongs to the RuvA family.</text>
</comment>
<dbReference type="GO" id="GO:0000400">
    <property type="term" value="F:four-way junction DNA binding"/>
    <property type="evidence" value="ECO:0007669"/>
    <property type="project" value="UniProtKB-UniRule"/>
</dbReference>
<evidence type="ECO:0000256" key="3">
    <source>
        <dbReference type="ARBA" id="ARBA00023125"/>
    </source>
</evidence>
<keyword evidence="9" id="KW-0378">Hydrolase</keyword>
<organism evidence="9 10">
    <name type="scientific">Wolbachia pipientis</name>
    <dbReference type="NCBI Taxonomy" id="955"/>
    <lineage>
        <taxon>Bacteria</taxon>
        <taxon>Pseudomonadati</taxon>
        <taxon>Pseudomonadota</taxon>
        <taxon>Alphaproteobacteria</taxon>
        <taxon>Rickettsiales</taxon>
        <taxon>Anaplasmataceae</taxon>
        <taxon>Wolbachieae</taxon>
        <taxon>Wolbachia</taxon>
    </lineage>
</organism>
<dbReference type="Gene3D" id="2.40.50.140">
    <property type="entry name" value="Nucleic acid-binding proteins"/>
    <property type="match status" value="1"/>
</dbReference>
<evidence type="ECO:0000259" key="7">
    <source>
        <dbReference type="Pfam" id="PF01330"/>
    </source>
</evidence>
<dbReference type="GO" id="GO:0005737">
    <property type="term" value="C:cytoplasm"/>
    <property type="evidence" value="ECO:0007669"/>
    <property type="project" value="UniProtKB-SubCell"/>
</dbReference>
<dbReference type="GO" id="GO:0048476">
    <property type="term" value="C:Holliday junction resolvase complex"/>
    <property type="evidence" value="ECO:0007669"/>
    <property type="project" value="UniProtKB-UniRule"/>
</dbReference>
<keyword evidence="5 6" id="KW-0234">DNA repair</keyword>
<protein>
    <recommendedName>
        <fullName evidence="6">Holliday junction branch migration complex subunit RuvA</fullName>
    </recommendedName>
</protein>
<dbReference type="InterPro" id="IPR012340">
    <property type="entry name" value="NA-bd_OB-fold"/>
</dbReference>
<feature type="domain" description="DNA helicase Holliday junction RuvA type" evidence="7">
    <location>
        <begin position="1"/>
        <end position="63"/>
    </location>
</feature>
<dbReference type="InterPro" id="IPR036267">
    <property type="entry name" value="RuvA_C_sf"/>
</dbReference>
<dbReference type="InterPro" id="IPR010994">
    <property type="entry name" value="RuvA_2-like"/>
</dbReference>
<dbReference type="EMBL" id="MJMG01000005">
    <property type="protein sequence ID" value="OEY86773.1"/>
    <property type="molecule type" value="Genomic_DNA"/>
</dbReference>
<comment type="caution">
    <text evidence="6">Lacks conserved residue(s) required for the propagation of feature annotation.</text>
</comment>
<dbReference type="RefSeq" id="WP_070064943.1">
    <property type="nucleotide sequence ID" value="NZ_MJMG01000005.1"/>
</dbReference>
<evidence type="ECO:0000313" key="9">
    <source>
        <dbReference type="EMBL" id="OEY86773.1"/>
    </source>
</evidence>
<evidence type="ECO:0000259" key="8">
    <source>
        <dbReference type="Pfam" id="PF07499"/>
    </source>
</evidence>
<feature type="region of interest" description="Domain III" evidence="6">
    <location>
        <begin position="137"/>
        <end position="190"/>
    </location>
</feature>
<dbReference type="GO" id="GO:0006281">
    <property type="term" value="P:DNA repair"/>
    <property type="evidence" value="ECO:0007669"/>
    <property type="project" value="UniProtKB-UniRule"/>
</dbReference>
<proteinExistence type="inferred from homology"/>
<evidence type="ECO:0000256" key="4">
    <source>
        <dbReference type="ARBA" id="ARBA00023172"/>
    </source>
</evidence>
<dbReference type="CDD" id="cd14332">
    <property type="entry name" value="UBA_RuvA_C"/>
    <property type="match status" value="1"/>
</dbReference>
<sequence length="190" mass="21420">MIGTLSGTVDEIYNDHIILNVNGIGYIIYLSLQTLNFCIVGKKIKLFIETNSNSRENTIQLYGFIDKEEQQCLRLLIKISGISYKIAISVLSKLTPEQFYSAIANEDKILLKMSGLGTKLVNRLITELHGKISKVKTNHYLIHEDAVSALINLGYEKMKAYDTVKKIQDNLPSLETKDIIRIALKDLSTL</sequence>
<reference evidence="9 10" key="1">
    <citation type="submission" date="2016-09" db="EMBL/GenBank/DDBJ databases">
        <title>Genomic evidence for plant-parasitic nematodes as the earliest Wolbachia hosts.</title>
        <authorList>
            <person name="Brown A.M."/>
            <person name="Wasala S.K."/>
            <person name="Howe D.K."/>
            <person name="Peetz A.B."/>
            <person name="Zasada I.A."/>
            <person name="Denver D.R."/>
        </authorList>
    </citation>
    <scope>NUCLEOTIDE SEQUENCE [LARGE SCALE GENOMIC DNA]</scope>
    <source>
        <strain evidence="10">wPpe</strain>
    </source>
</reference>
<keyword evidence="10" id="KW-1185">Reference proteome</keyword>
<dbReference type="Proteomes" id="UP000175679">
    <property type="component" value="Unassembled WGS sequence"/>
</dbReference>
<gene>
    <name evidence="6 9" type="primary">ruvA</name>
    <name evidence="9" type="ORF">BIY23_01930</name>
</gene>
<dbReference type="InterPro" id="IPR011114">
    <property type="entry name" value="RuvA_C"/>
</dbReference>
<dbReference type="AlphaFoldDB" id="A0A1E7QJZ0"/>
<comment type="domain">
    <text evidence="6">Has three domains with a flexible linker between the domains II and III and assumes an 'L' shape. Domain III is highly mobile and contacts RuvB.</text>
</comment>